<keyword evidence="6 8" id="KW-1133">Transmembrane helix</keyword>
<evidence type="ECO:0000313" key="11">
    <source>
        <dbReference type="Proteomes" id="UP000072236"/>
    </source>
</evidence>
<name>A0AAC9F997_AGGAC</name>
<evidence type="ECO:0000256" key="4">
    <source>
        <dbReference type="ARBA" id="ARBA00022475"/>
    </source>
</evidence>
<dbReference type="InterPro" id="IPR004812">
    <property type="entry name" value="Efflux_drug-R_Bcr/CmlA"/>
</dbReference>
<feature type="transmembrane region" description="Helical" evidence="8">
    <location>
        <begin position="20"/>
        <end position="41"/>
    </location>
</feature>
<feature type="transmembrane region" description="Helical" evidence="8">
    <location>
        <begin position="150"/>
        <end position="174"/>
    </location>
</feature>
<reference evidence="10 11" key="1">
    <citation type="submission" date="2015-10" db="EMBL/GenBank/DDBJ databases">
        <title>Tn-seq of a polymicrobial infection.</title>
        <authorList>
            <person name="Stacy A."/>
            <person name="Rumbaugh K.P."/>
            <person name="Whiteley M."/>
        </authorList>
    </citation>
    <scope>NUCLEOTIDE SEQUENCE [LARGE SCALE GENOMIC DNA]</scope>
    <source>
        <strain evidence="10 11">624</strain>
    </source>
</reference>
<dbReference type="EMBL" id="CP012959">
    <property type="protein sequence ID" value="AMQ93603.1"/>
    <property type="molecule type" value="Genomic_DNA"/>
</dbReference>
<dbReference type="Pfam" id="PF07690">
    <property type="entry name" value="MFS_1"/>
    <property type="match status" value="1"/>
</dbReference>
<comment type="caution">
    <text evidence="8">Lacks conserved residue(s) required for the propagation of feature annotation.</text>
</comment>
<dbReference type="GO" id="GO:0005886">
    <property type="term" value="C:plasma membrane"/>
    <property type="evidence" value="ECO:0007669"/>
    <property type="project" value="UniProtKB-SubCell"/>
</dbReference>
<feature type="transmembrane region" description="Helical" evidence="8">
    <location>
        <begin position="118"/>
        <end position="138"/>
    </location>
</feature>
<evidence type="ECO:0000256" key="6">
    <source>
        <dbReference type="ARBA" id="ARBA00022989"/>
    </source>
</evidence>
<protein>
    <recommendedName>
        <fullName evidence="8">Bcr/CflA family efflux transporter</fullName>
    </recommendedName>
</protein>
<evidence type="ECO:0000256" key="2">
    <source>
        <dbReference type="ARBA" id="ARBA00006236"/>
    </source>
</evidence>
<evidence type="ECO:0000256" key="5">
    <source>
        <dbReference type="ARBA" id="ARBA00022692"/>
    </source>
</evidence>
<keyword evidence="4" id="KW-1003">Cell membrane</keyword>
<dbReference type="GO" id="GO:0015385">
    <property type="term" value="F:sodium:proton antiporter activity"/>
    <property type="evidence" value="ECO:0007669"/>
    <property type="project" value="TreeGrafter"/>
</dbReference>
<evidence type="ECO:0000256" key="7">
    <source>
        <dbReference type="ARBA" id="ARBA00023136"/>
    </source>
</evidence>
<feature type="transmembrane region" description="Helical" evidence="8">
    <location>
        <begin position="92"/>
        <end position="112"/>
    </location>
</feature>
<dbReference type="AlphaFoldDB" id="A0AAC9F997"/>
<comment type="subcellular location">
    <subcellularLocation>
        <location evidence="8">Cell inner membrane</location>
        <topology evidence="8">Multi-pass membrane protein</topology>
    </subcellularLocation>
    <subcellularLocation>
        <location evidence="1">Cell membrane</location>
        <topology evidence="1">Multi-pass membrane protein</topology>
    </subcellularLocation>
</comment>
<evidence type="ECO:0000313" key="10">
    <source>
        <dbReference type="EMBL" id="AMQ93603.1"/>
    </source>
</evidence>
<dbReference type="PROSITE" id="PS50850">
    <property type="entry name" value="MFS"/>
    <property type="match status" value="1"/>
</dbReference>
<evidence type="ECO:0000256" key="8">
    <source>
        <dbReference type="RuleBase" id="RU365088"/>
    </source>
</evidence>
<proteinExistence type="inferred from homology"/>
<dbReference type="GO" id="GO:1990961">
    <property type="term" value="P:xenobiotic detoxification by transmembrane export across the plasma membrane"/>
    <property type="evidence" value="ECO:0007669"/>
    <property type="project" value="InterPro"/>
</dbReference>
<feature type="transmembrane region" description="Helical" evidence="8">
    <location>
        <begin position="387"/>
        <end position="405"/>
    </location>
</feature>
<dbReference type="InterPro" id="IPR011701">
    <property type="entry name" value="MFS"/>
</dbReference>
<evidence type="ECO:0000256" key="3">
    <source>
        <dbReference type="ARBA" id="ARBA00022448"/>
    </source>
</evidence>
<evidence type="ECO:0000256" key="1">
    <source>
        <dbReference type="ARBA" id="ARBA00004651"/>
    </source>
</evidence>
<dbReference type="FunFam" id="1.20.1720.10:FF:000005">
    <property type="entry name" value="Bcr/CflA family efflux transporter"/>
    <property type="match status" value="1"/>
</dbReference>
<dbReference type="NCBIfam" id="TIGR00710">
    <property type="entry name" value="efflux_Bcr_CflA"/>
    <property type="match status" value="1"/>
</dbReference>
<feature type="transmembrane region" description="Helical" evidence="8">
    <location>
        <begin position="266"/>
        <end position="283"/>
    </location>
</feature>
<dbReference type="SUPFAM" id="SSF103473">
    <property type="entry name" value="MFS general substrate transporter"/>
    <property type="match status" value="1"/>
</dbReference>
<sequence>MPKKSHIFPENKSLNPSKTVKTNFIFVVALGILSMLPPLSVDMYLPAFLNIAQDFQVTNDQVQHTLTSFAYGLALGQLFWGPFGDSFGRKPIILLGVTVAALAALILTQIHAIGNFTALRFIQGFFGAAPVVLVGALLRDLFDKNELSKMMSTITLVFMIAPLVAPILGGYIVYFFHWHAIFYVIAMMGLLSILLVFFVVPETHHKEKRIPLRLNIIARNFIALWKQKPVLGYMFAASFAFGGLFSFITAGSIVYIGIYGIKPENFGYFFMLNISVMTFGSFLNGRLVHKVGAETMLRVGLTVQFLAAIWLVLVLLLDLGFWAMAIGMAIFVGQNSLISSNAMASILEKFPNAAGSANSMVGSVRFGTAACVGSLVALMNMSSATPMLLTMAACSLMAVVCYYFLTARNL</sequence>
<feature type="transmembrane region" description="Helical" evidence="8">
    <location>
        <begin position="230"/>
        <end position="260"/>
    </location>
</feature>
<dbReference type="InterPro" id="IPR020846">
    <property type="entry name" value="MFS_dom"/>
</dbReference>
<dbReference type="PANTHER" id="PTHR23502:SF132">
    <property type="entry name" value="POLYAMINE TRANSPORTER 2-RELATED"/>
    <property type="match status" value="1"/>
</dbReference>
<dbReference type="PANTHER" id="PTHR23502">
    <property type="entry name" value="MAJOR FACILITATOR SUPERFAMILY"/>
    <property type="match status" value="1"/>
</dbReference>
<feature type="transmembrane region" description="Helical" evidence="8">
    <location>
        <begin position="61"/>
        <end position="80"/>
    </location>
</feature>
<keyword evidence="8" id="KW-0997">Cell inner membrane</keyword>
<evidence type="ECO:0000259" key="9">
    <source>
        <dbReference type="PROSITE" id="PS50850"/>
    </source>
</evidence>
<organism evidence="10 11">
    <name type="scientific">Aggregatibacter actinomycetemcomitans</name>
    <name type="common">Actinobacillus actinomycetemcomitans</name>
    <name type="synonym">Haemophilus actinomycetemcomitans</name>
    <dbReference type="NCBI Taxonomy" id="714"/>
    <lineage>
        <taxon>Bacteria</taxon>
        <taxon>Pseudomonadati</taxon>
        <taxon>Pseudomonadota</taxon>
        <taxon>Gammaproteobacteria</taxon>
        <taxon>Pasteurellales</taxon>
        <taxon>Pasteurellaceae</taxon>
        <taxon>Aggregatibacter</taxon>
    </lineage>
</organism>
<dbReference type="NCBIfam" id="NF008314">
    <property type="entry name" value="PRK11102.1"/>
    <property type="match status" value="1"/>
</dbReference>
<keyword evidence="3 8" id="KW-0813">Transport</keyword>
<dbReference type="CDD" id="cd17320">
    <property type="entry name" value="MFS_MdfA_MDR_like"/>
    <property type="match status" value="1"/>
</dbReference>
<dbReference type="GO" id="GO:0042910">
    <property type="term" value="F:xenobiotic transmembrane transporter activity"/>
    <property type="evidence" value="ECO:0007669"/>
    <property type="project" value="InterPro"/>
</dbReference>
<feature type="transmembrane region" description="Helical" evidence="8">
    <location>
        <begin position="180"/>
        <end position="200"/>
    </location>
</feature>
<accession>A0AAC9F997</accession>
<feature type="transmembrane region" description="Helical" evidence="8">
    <location>
        <begin position="319"/>
        <end position="338"/>
    </location>
</feature>
<dbReference type="Proteomes" id="UP000072236">
    <property type="component" value="Chromosome"/>
</dbReference>
<dbReference type="InterPro" id="IPR036259">
    <property type="entry name" value="MFS_trans_sf"/>
</dbReference>
<keyword evidence="5 8" id="KW-0812">Transmembrane</keyword>
<dbReference type="KEGG" id="aact:ACT75_03225"/>
<keyword evidence="7 8" id="KW-0472">Membrane</keyword>
<comment type="similarity">
    <text evidence="2 8">Belongs to the major facilitator superfamily. Bcr/CmlA family.</text>
</comment>
<dbReference type="RefSeq" id="WP_005595058.1">
    <property type="nucleotide sequence ID" value="NZ_CP012959.1"/>
</dbReference>
<feature type="domain" description="Major facilitator superfamily (MFS) profile" evidence="9">
    <location>
        <begin position="26"/>
        <end position="410"/>
    </location>
</feature>
<dbReference type="Gene3D" id="1.20.1720.10">
    <property type="entry name" value="Multidrug resistance protein D"/>
    <property type="match status" value="1"/>
</dbReference>
<gene>
    <name evidence="10" type="ORF">ACT75_03225</name>
</gene>